<feature type="region of interest" description="Disordered" evidence="1">
    <location>
        <begin position="1"/>
        <end position="170"/>
    </location>
</feature>
<protein>
    <submittedName>
        <fullName evidence="2">Uncharacterized protein</fullName>
    </submittedName>
</protein>
<dbReference type="PANTHER" id="PTHR34067:SF20">
    <property type="entry name" value="OS08G0206700 PROTEIN"/>
    <property type="match status" value="1"/>
</dbReference>
<keyword evidence="3" id="KW-1185">Reference proteome</keyword>
<evidence type="ECO:0000256" key="1">
    <source>
        <dbReference type="SAM" id="MobiDB-lite"/>
    </source>
</evidence>
<sequence>MTMLCQPSPNFESAQSAPNQLVNHTDEKTIQEGEINPSPATNSNGKSNYSIEEAPKVDKKPVESSLVSNVEGPNGPSPVINSTGKSNNSIEEAPKVDKTPAKLSLESNMTLSDHPLGKEIELSLSEQVAPAENDVSSKTKTSKLRSSSRKAKVIDPMPIPRRSSRRLAGVEADPVIDSIVNKPARSTKPKQQNSMPKELIRSESLQIQSAVDEGATTVNQSTINWPEFTETSPFGDSWPDPCIEFAFKTLTGDLPVLDDAMAIQEYFEQQLVAVERSSSSGSALLPDGKVEGPPSSTNFEKAPTKPDLQQRNDTTQMVTKER</sequence>
<dbReference type="Proteomes" id="UP000236161">
    <property type="component" value="Unassembled WGS sequence"/>
</dbReference>
<feature type="compositionally biased region" description="Basic residues" evidence="1">
    <location>
        <begin position="140"/>
        <end position="151"/>
    </location>
</feature>
<feature type="compositionally biased region" description="Polar residues" evidence="1">
    <location>
        <begin position="311"/>
        <end position="322"/>
    </location>
</feature>
<organism evidence="2 3">
    <name type="scientific">Apostasia shenzhenica</name>
    <dbReference type="NCBI Taxonomy" id="1088818"/>
    <lineage>
        <taxon>Eukaryota</taxon>
        <taxon>Viridiplantae</taxon>
        <taxon>Streptophyta</taxon>
        <taxon>Embryophyta</taxon>
        <taxon>Tracheophyta</taxon>
        <taxon>Spermatophyta</taxon>
        <taxon>Magnoliopsida</taxon>
        <taxon>Liliopsida</taxon>
        <taxon>Asparagales</taxon>
        <taxon>Orchidaceae</taxon>
        <taxon>Apostasioideae</taxon>
        <taxon>Apostasia</taxon>
    </lineage>
</organism>
<evidence type="ECO:0000313" key="2">
    <source>
        <dbReference type="EMBL" id="PKA53212.1"/>
    </source>
</evidence>
<dbReference type="OrthoDB" id="10072024at2759"/>
<reference evidence="2 3" key="1">
    <citation type="journal article" date="2017" name="Nature">
        <title>The Apostasia genome and the evolution of orchids.</title>
        <authorList>
            <person name="Zhang G.Q."/>
            <person name="Liu K.W."/>
            <person name="Li Z."/>
            <person name="Lohaus R."/>
            <person name="Hsiao Y.Y."/>
            <person name="Niu S.C."/>
            <person name="Wang J.Y."/>
            <person name="Lin Y.C."/>
            <person name="Xu Q."/>
            <person name="Chen L.J."/>
            <person name="Yoshida K."/>
            <person name="Fujiwara S."/>
            <person name="Wang Z.W."/>
            <person name="Zhang Y.Q."/>
            <person name="Mitsuda N."/>
            <person name="Wang M."/>
            <person name="Liu G.H."/>
            <person name="Pecoraro L."/>
            <person name="Huang H.X."/>
            <person name="Xiao X.J."/>
            <person name="Lin M."/>
            <person name="Wu X.Y."/>
            <person name="Wu W.L."/>
            <person name="Chen Y.Y."/>
            <person name="Chang S.B."/>
            <person name="Sakamoto S."/>
            <person name="Ohme-Takagi M."/>
            <person name="Yagi M."/>
            <person name="Zeng S.J."/>
            <person name="Shen C.Y."/>
            <person name="Yeh C.M."/>
            <person name="Luo Y.B."/>
            <person name="Tsai W.C."/>
            <person name="Van de Peer Y."/>
            <person name="Liu Z.J."/>
        </authorList>
    </citation>
    <scope>NUCLEOTIDE SEQUENCE [LARGE SCALE GENOMIC DNA]</scope>
    <source>
        <strain evidence="3">cv. Shenzhen</strain>
        <tissue evidence="2">Stem</tissue>
    </source>
</reference>
<feature type="compositionally biased region" description="Polar residues" evidence="1">
    <location>
        <begin position="1"/>
        <end position="23"/>
    </location>
</feature>
<accession>A0A2I0ACD7</accession>
<dbReference type="EMBL" id="KZ451999">
    <property type="protein sequence ID" value="PKA53212.1"/>
    <property type="molecule type" value="Genomic_DNA"/>
</dbReference>
<name>A0A2I0ACD7_9ASPA</name>
<dbReference type="AlphaFoldDB" id="A0A2I0ACD7"/>
<evidence type="ECO:0000313" key="3">
    <source>
        <dbReference type="Proteomes" id="UP000236161"/>
    </source>
</evidence>
<dbReference type="InterPro" id="IPR038945">
    <property type="entry name" value="MBD13-like"/>
</dbReference>
<feature type="region of interest" description="Disordered" evidence="1">
    <location>
        <begin position="277"/>
        <end position="322"/>
    </location>
</feature>
<feature type="compositionally biased region" description="Polar residues" evidence="1">
    <location>
        <begin position="38"/>
        <end position="50"/>
    </location>
</feature>
<dbReference type="STRING" id="1088818.A0A2I0ACD7"/>
<dbReference type="PANTHER" id="PTHR34067">
    <property type="entry name" value="OS04G0193200 PROTEIN"/>
    <property type="match status" value="1"/>
</dbReference>
<proteinExistence type="predicted"/>
<feature type="region of interest" description="Disordered" evidence="1">
    <location>
        <begin position="178"/>
        <end position="197"/>
    </location>
</feature>
<feature type="compositionally biased region" description="Polar residues" evidence="1">
    <location>
        <begin position="79"/>
        <end position="90"/>
    </location>
</feature>
<gene>
    <name evidence="2" type="ORF">AXF42_Ash009942</name>
</gene>
<feature type="compositionally biased region" description="Basic and acidic residues" evidence="1">
    <location>
        <begin position="53"/>
        <end position="62"/>
    </location>
</feature>